<keyword evidence="3" id="KW-0067">ATP-binding</keyword>
<dbReference type="EMBL" id="NPBS01000051">
    <property type="protein sequence ID" value="PAF25997.1"/>
    <property type="molecule type" value="Genomic_DNA"/>
</dbReference>
<dbReference type="InterPro" id="IPR004701">
    <property type="entry name" value="PTS_EIIA_man-typ"/>
</dbReference>
<dbReference type="CDD" id="cd00009">
    <property type="entry name" value="AAA"/>
    <property type="match status" value="1"/>
</dbReference>
<dbReference type="PANTHER" id="PTHR32071">
    <property type="entry name" value="TRANSCRIPTIONAL REGULATORY PROTEIN"/>
    <property type="match status" value="1"/>
</dbReference>
<dbReference type="RefSeq" id="WP_095255949.1">
    <property type="nucleotide sequence ID" value="NZ_NPBS01000051.1"/>
</dbReference>
<gene>
    <name evidence="7" type="ORF">CHH61_10810</name>
</gene>
<feature type="domain" description="PRD" evidence="6">
    <location>
        <begin position="831"/>
        <end position="932"/>
    </location>
</feature>
<sequence>MKTQILQLVEQSTKEINPHTFDIEDGVETKQLSQLLVLERTAASRYLNALVKEGKLVKINSRPVYFFHRQTLEKMFNLPLETNEFRSFFDLEVALGLVEDLKVNVFEELIGWDRSLIQQVEQCKAAISYPPKGLPFLLAGESGVGKSYLAKLVHHYAIIQGILKPDAPFVTLNCAEFANNPELVTANLFGYTKGAFTGAERDKKGVIEKANGGILFLDEAHRLTPEGQEKLFLFMDQGIYHRLGDNEEWKEASVRLIFATTELPGKAFLTTFTRRIPIIVELPSLKDRTDYEKYQMITSFYQSESKEIKREIVLHSNVLDFLMDTSRAGNIGALKNAVRYSCAKAYSETLETDKKLRLEISLKHFPADDMHKYMIDKAENEDHSQFIDHLIPINTNGQLYPDPYTFKYKSDLEKLYEQLLNKYSEFASRQEHHQLYIDRVSLYVNDYIDKLVFYSDLQEKRIEFSVIHQFVKQFILLKNDNNFSAGVLSSLSGNTIIAFTHFIFYSSNQRVTIKEENGVLEFIQFLDRTCQKEWLIINELMDGLTQTFNLHFSVMDKCILVLFINGLKNQQVEESIQCLVVAHGFSTASSISNVANRLLGKHIFKSFDMPLQVDTLEIICRLNDYLDAVDTSRGVIIFVDMGSLVDVQKKLNCLNSSTVAVVNNITTQIAIDAGEKMLKGLSINQIVEEITLTHKPQYRIFHPRLEKRPKAIITTCVTGIGTAVKIKELLEKSVDGKHIQVVAYDFLCLKNNQEKESVFQDFDVICIVGTANPEIENVSFLPLEKIISGHEEEELMYLLKPHVEETSIQKINNNLIKHFSLQSVLNHLTILNPNQLMEHLSDALELLQNLIGRRFSNATRISMYVHLSCLIERLVTQRPIDSYPNLEIFNQQQEEFIQVVRQAFESIEKTYSITIPLAEIGYIYDMVKIKVQ</sequence>
<feature type="domain" description="PTS EIIA type-4" evidence="5">
    <location>
        <begin position="575"/>
        <end position="712"/>
    </location>
</feature>
<comment type="caution">
    <text evidence="7">The sequence shown here is derived from an EMBL/GenBank/DDBJ whole genome shotgun (WGS) entry which is preliminary data.</text>
</comment>
<organism evidence="7 8">
    <name type="scientific">Shouchella clausii</name>
    <name type="common">Alkalihalobacillus clausii</name>
    <dbReference type="NCBI Taxonomy" id="79880"/>
    <lineage>
        <taxon>Bacteria</taxon>
        <taxon>Bacillati</taxon>
        <taxon>Bacillota</taxon>
        <taxon>Bacilli</taxon>
        <taxon>Bacillales</taxon>
        <taxon>Bacillaceae</taxon>
        <taxon>Shouchella</taxon>
    </lineage>
</organism>
<evidence type="ECO:0000259" key="5">
    <source>
        <dbReference type="PROSITE" id="PS51096"/>
    </source>
</evidence>
<dbReference type="GO" id="GO:0005524">
    <property type="term" value="F:ATP binding"/>
    <property type="evidence" value="ECO:0007669"/>
    <property type="project" value="UniProtKB-KW"/>
</dbReference>
<dbReference type="PROSITE" id="PS51096">
    <property type="entry name" value="PTS_EIIA_TYPE_4"/>
    <property type="match status" value="1"/>
</dbReference>
<dbReference type="Gene3D" id="3.40.50.510">
    <property type="entry name" value="Phosphotransferase system, mannose-type IIA component"/>
    <property type="match status" value="1"/>
</dbReference>
<keyword evidence="2" id="KW-0547">Nucleotide-binding</keyword>
<name>A0A268S0M0_SHOCL</name>
<feature type="domain" description="Sigma-54 factor interaction" evidence="4">
    <location>
        <begin position="109"/>
        <end position="343"/>
    </location>
</feature>
<evidence type="ECO:0000256" key="2">
    <source>
        <dbReference type="ARBA" id="ARBA00022741"/>
    </source>
</evidence>
<dbReference type="InterPro" id="IPR011608">
    <property type="entry name" value="PRD"/>
</dbReference>
<dbReference type="SUPFAM" id="SSF52540">
    <property type="entry name" value="P-loop containing nucleoside triphosphate hydrolases"/>
    <property type="match status" value="1"/>
</dbReference>
<dbReference type="PROSITE" id="PS51372">
    <property type="entry name" value="PRD_2"/>
    <property type="match status" value="1"/>
</dbReference>
<dbReference type="InterPro" id="IPR025662">
    <property type="entry name" value="Sigma_54_int_dom_ATP-bd_1"/>
</dbReference>
<dbReference type="PROSITE" id="PS50045">
    <property type="entry name" value="SIGMA54_INTERACT_4"/>
    <property type="match status" value="1"/>
</dbReference>
<evidence type="ECO:0008006" key="9">
    <source>
        <dbReference type="Google" id="ProtNLM"/>
    </source>
</evidence>
<evidence type="ECO:0000259" key="6">
    <source>
        <dbReference type="PROSITE" id="PS51372"/>
    </source>
</evidence>
<dbReference type="InterPro" id="IPR036662">
    <property type="entry name" value="PTS_EIIA_man-typ_sf"/>
</dbReference>
<dbReference type="GO" id="GO:0016740">
    <property type="term" value="F:transferase activity"/>
    <property type="evidence" value="ECO:0007669"/>
    <property type="project" value="UniProtKB-KW"/>
</dbReference>
<dbReference type="SUPFAM" id="SSF53062">
    <property type="entry name" value="PTS system fructose IIA component-like"/>
    <property type="match status" value="1"/>
</dbReference>
<dbReference type="PROSITE" id="PS00675">
    <property type="entry name" value="SIGMA54_INTERACT_1"/>
    <property type="match status" value="1"/>
</dbReference>
<dbReference type="Gene3D" id="3.40.50.300">
    <property type="entry name" value="P-loop containing nucleotide triphosphate hydrolases"/>
    <property type="match status" value="1"/>
</dbReference>
<protein>
    <recommendedName>
        <fullName evidence="9">PRD domain-containing protein</fullName>
    </recommendedName>
</protein>
<dbReference type="GO" id="GO:0016020">
    <property type="term" value="C:membrane"/>
    <property type="evidence" value="ECO:0007669"/>
    <property type="project" value="InterPro"/>
</dbReference>
<dbReference type="PANTHER" id="PTHR32071:SF38">
    <property type="entry name" value="PSP OPERON TRANSCRIPTIONAL ACTIVATOR"/>
    <property type="match status" value="1"/>
</dbReference>
<evidence type="ECO:0000259" key="4">
    <source>
        <dbReference type="PROSITE" id="PS50045"/>
    </source>
</evidence>
<evidence type="ECO:0000313" key="7">
    <source>
        <dbReference type="EMBL" id="PAF25997.1"/>
    </source>
</evidence>
<keyword evidence="1" id="KW-0808">Transferase</keyword>
<evidence type="ECO:0000256" key="3">
    <source>
        <dbReference type="ARBA" id="ARBA00022840"/>
    </source>
</evidence>
<dbReference type="InterPro" id="IPR027417">
    <property type="entry name" value="P-loop_NTPase"/>
</dbReference>
<reference evidence="7 8" key="1">
    <citation type="submission" date="2017-07" db="EMBL/GenBank/DDBJ databases">
        <title>Isolation and whole genome analysis of endospore-forming bacteria from heroin.</title>
        <authorList>
            <person name="Kalinowski J."/>
            <person name="Ahrens B."/>
            <person name="Al-Dilaimi A."/>
            <person name="Winkler A."/>
            <person name="Wibberg D."/>
            <person name="Schleenbecker U."/>
            <person name="Ruckert C."/>
            <person name="Wolfel R."/>
            <person name="Grass G."/>
        </authorList>
    </citation>
    <scope>NUCLEOTIDE SEQUENCE [LARGE SCALE GENOMIC DNA]</scope>
    <source>
        <strain evidence="7 8">7523-2</strain>
    </source>
</reference>
<dbReference type="Pfam" id="PF00874">
    <property type="entry name" value="PRD"/>
    <property type="match status" value="1"/>
</dbReference>
<dbReference type="AlphaFoldDB" id="A0A268S0M0"/>
<proteinExistence type="predicted"/>
<evidence type="ECO:0000313" key="8">
    <source>
        <dbReference type="Proteomes" id="UP000216133"/>
    </source>
</evidence>
<dbReference type="InterPro" id="IPR003593">
    <property type="entry name" value="AAA+_ATPase"/>
</dbReference>
<dbReference type="Gene3D" id="1.10.1790.10">
    <property type="entry name" value="PRD domain"/>
    <property type="match status" value="1"/>
</dbReference>
<dbReference type="InterPro" id="IPR002078">
    <property type="entry name" value="Sigma_54_int"/>
</dbReference>
<accession>A0A268S0M0</accession>
<dbReference type="Proteomes" id="UP000216133">
    <property type="component" value="Unassembled WGS sequence"/>
</dbReference>
<dbReference type="SUPFAM" id="SSF63520">
    <property type="entry name" value="PTS-regulatory domain, PRD"/>
    <property type="match status" value="1"/>
</dbReference>
<dbReference type="Pfam" id="PF00158">
    <property type="entry name" value="Sigma54_activat"/>
    <property type="match status" value="1"/>
</dbReference>
<evidence type="ECO:0000256" key="1">
    <source>
        <dbReference type="ARBA" id="ARBA00022679"/>
    </source>
</evidence>
<dbReference type="GO" id="GO:0009401">
    <property type="term" value="P:phosphoenolpyruvate-dependent sugar phosphotransferase system"/>
    <property type="evidence" value="ECO:0007669"/>
    <property type="project" value="InterPro"/>
</dbReference>
<dbReference type="GO" id="GO:0006355">
    <property type="term" value="P:regulation of DNA-templated transcription"/>
    <property type="evidence" value="ECO:0007669"/>
    <property type="project" value="InterPro"/>
</dbReference>
<dbReference type="InterPro" id="IPR036634">
    <property type="entry name" value="PRD_sf"/>
</dbReference>
<dbReference type="SMART" id="SM00382">
    <property type="entry name" value="AAA"/>
    <property type="match status" value="1"/>
</dbReference>